<dbReference type="Proteomes" id="UP000316614">
    <property type="component" value="Chromosome"/>
</dbReference>
<dbReference type="AlphaFoldDB" id="A0A514CL72"/>
<accession>A0A514CL72</accession>
<dbReference type="OrthoDB" id="667524at2"/>
<protein>
    <submittedName>
        <fullName evidence="1">Uncharacterized protein</fullName>
    </submittedName>
</protein>
<organism evidence="1 2">
    <name type="scientific">Echinicola soli</name>
    <dbReference type="NCBI Taxonomy" id="2591634"/>
    <lineage>
        <taxon>Bacteria</taxon>
        <taxon>Pseudomonadati</taxon>
        <taxon>Bacteroidota</taxon>
        <taxon>Cytophagia</taxon>
        <taxon>Cytophagales</taxon>
        <taxon>Cyclobacteriaceae</taxon>
        <taxon>Echinicola</taxon>
    </lineage>
</organism>
<dbReference type="RefSeq" id="WP_141615803.1">
    <property type="nucleotide sequence ID" value="NZ_CP041253.1"/>
</dbReference>
<dbReference type="EMBL" id="CP041253">
    <property type="protein sequence ID" value="QDH80573.1"/>
    <property type="molecule type" value="Genomic_DNA"/>
</dbReference>
<reference evidence="1 2" key="1">
    <citation type="submission" date="2019-06" db="EMBL/GenBank/DDBJ databases">
        <title>Echinicola alkalisoli sp. nov. isolated from saline soil.</title>
        <authorList>
            <person name="Sun J.-Q."/>
            <person name="Xu L."/>
        </authorList>
    </citation>
    <scope>NUCLEOTIDE SEQUENCE [LARGE SCALE GENOMIC DNA]</scope>
    <source>
        <strain evidence="1 2">LN3S3</strain>
    </source>
</reference>
<evidence type="ECO:0000313" key="1">
    <source>
        <dbReference type="EMBL" id="QDH80573.1"/>
    </source>
</evidence>
<evidence type="ECO:0000313" key="2">
    <source>
        <dbReference type="Proteomes" id="UP000316614"/>
    </source>
</evidence>
<proteinExistence type="predicted"/>
<dbReference type="KEGG" id="echi:FKX85_16600"/>
<keyword evidence="2" id="KW-1185">Reference proteome</keyword>
<gene>
    <name evidence="1" type="ORF">FKX85_16600</name>
</gene>
<name>A0A514CL72_9BACT</name>
<sequence length="250" mass="26808">MAAFQVGAHSLSGGALSAMQGGNFWQGLAAGGLSSAVSSGIAALDGNGVVQIGGAALSGGLSSEIMGGDFWRGAATGATVAGLNHLRHSSSRRIMKLLAEYNGLEHPGKLNLKGRNRNVIAAHLLRGIKYHMTSKSDIDLNKLFACLSTECLKTGGTHLLSRQKQSWLSSFLGPSGDLFAPVYVGDKNIKVMYEIPFHGPNKGLVFGYHDYQHEVLSSNGNWAIRWGGLGGLFLNFRNHRSFIRDWILER</sequence>